<accession>A0A0B6YXZ7</accession>
<dbReference type="AlphaFoldDB" id="A0A0B6YXZ7"/>
<evidence type="ECO:0000313" key="1">
    <source>
        <dbReference type="EMBL" id="CEK60576.1"/>
    </source>
</evidence>
<organism evidence="1">
    <name type="scientific">Arion vulgaris</name>
    <dbReference type="NCBI Taxonomy" id="1028688"/>
    <lineage>
        <taxon>Eukaryota</taxon>
        <taxon>Metazoa</taxon>
        <taxon>Spiralia</taxon>
        <taxon>Lophotrochozoa</taxon>
        <taxon>Mollusca</taxon>
        <taxon>Gastropoda</taxon>
        <taxon>Heterobranchia</taxon>
        <taxon>Euthyneura</taxon>
        <taxon>Panpulmonata</taxon>
        <taxon>Eupulmonata</taxon>
        <taxon>Stylommatophora</taxon>
        <taxon>Helicina</taxon>
        <taxon>Arionoidea</taxon>
        <taxon>Arionidae</taxon>
        <taxon>Arion</taxon>
    </lineage>
</organism>
<reference evidence="1" key="1">
    <citation type="submission" date="2014-12" db="EMBL/GenBank/DDBJ databases">
        <title>Insight into the proteome of Arion vulgaris.</title>
        <authorList>
            <person name="Aradska J."/>
            <person name="Bulat T."/>
            <person name="Smidak R."/>
            <person name="Sarate P."/>
            <person name="Gangsoo J."/>
            <person name="Sialana F."/>
            <person name="Bilban M."/>
            <person name="Lubec G."/>
        </authorList>
    </citation>
    <scope>NUCLEOTIDE SEQUENCE</scope>
    <source>
        <tissue evidence="1">Skin</tissue>
    </source>
</reference>
<dbReference type="EMBL" id="HACG01013711">
    <property type="protein sequence ID" value="CEK60576.1"/>
    <property type="molecule type" value="Transcribed_RNA"/>
</dbReference>
<protein>
    <submittedName>
        <fullName evidence="1">Uncharacterized protein</fullName>
    </submittedName>
</protein>
<proteinExistence type="predicted"/>
<gene>
    <name evidence="1" type="primary">ORF39799</name>
</gene>
<sequence>PLQNVIFITARLIASSPPPPASCVTVEELPFIHKDGGLASSKKYFNVVFWC</sequence>
<feature type="non-terminal residue" evidence="1">
    <location>
        <position position="1"/>
    </location>
</feature>
<name>A0A0B6YXZ7_9EUPU</name>